<dbReference type="OrthoDB" id="163768at2"/>
<dbReference type="CDD" id="cd11614">
    <property type="entry name" value="SAF_CpaB_FlgA_like"/>
    <property type="match status" value="1"/>
</dbReference>
<reference evidence="4" key="1">
    <citation type="submission" date="2018-07" db="EMBL/GenBank/DDBJ databases">
        <authorList>
            <person name="Peiro R."/>
            <person name="Begona"/>
            <person name="Cbmso G."/>
            <person name="Lopez M."/>
            <person name="Gonzalez S."/>
        </authorList>
    </citation>
    <scope>NUCLEOTIDE SEQUENCE [LARGE SCALE GENOMIC DNA]</scope>
</reference>
<name>A0A376AD19_9HYPH</name>
<dbReference type="RefSeq" id="WP_115668792.1">
    <property type="nucleotide sequence ID" value="NZ_UEYP01000001.1"/>
</dbReference>
<dbReference type="EMBL" id="UEYP01000001">
    <property type="protein sequence ID" value="SSC65749.1"/>
    <property type="molecule type" value="Genomic_DNA"/>
</dbReference>
<feature type="domain" description="SAF" evidence="2">
    <location>
        <begin position="47"/>
        <end position="115"/>
    </location>
</feature>
<accession>A0A376AD19</accession>
<organism evidence="3 4">
    <name type="scientific">Ciceribacter selenitireducens ATCC BAA-1503</name>
    <dbReference type="NCBI Taxonomy" id="1336235"/>
    <lineage>
        <taxon>Bacteria</taxon>
        <taxon>Pseudomonadati</taxon>
        <taxon>Pseudomonadota</taxon>
        <taxon>Alphaproteobacteria</taxon>
        <taxon>Hyphomicrobiales</taxon>
        <taxon>Rhizobiaceae</taxon>
        <taxon>Ciceribacter</taxon>
    </lineage>
</organism>
<proteinExistence type="predicted"/>
<dbReference type="AlphaFoldDB" id="A0A376AD19"/>
<evidence type="ECO:0000313" key="4">
    <source>
        <dbReference type="Proteomes" id="UP000254764"/>
    </source>
</evidence>
<dbReference type="Pfam" id="PF16976">
    <property type="entry name" value="RcpC"/>
    <property type="match status" value="1"/>
</dbReference>
<sequence length="270" mass="28666">MKPARIIILAVAIVAAGMAGLLAMRLSGSRSVVMEQAESVVKKEPTVNVLVSAANLPVGSRLDEKSMRWMAWPEGSVIEGFITENARPQAMTELTGVVVRLPMFEGEPVRREKIADSLGRVMSSLLPSGKRAVASEISVATGAGGFILPNDRVDVIMVRRGSEDSYLTETVLSNVRVLAIDQQIEETPDGGKSVVGTTATLELTPDQAKVFTVAQQMAERLSLALRSVADAQEEDTSAADYLLSGGSGRPSIQVIKSGEVVKSTADVKSE</sequence>
<dbReference type="Proteomes" id="UP000254764">
    <property type="component" value="Unassembled WGS sequence"/>
</dbReference>
<evidence type="ECO:0000259" key="2">
    <source>
        <dbReference type="SMART" id="SM00858"/>
    </source>
</evidence>
<dbReference type="STRING" id="1336235.GCA_000518785_04496"/>
<evidence type="ECO:0000256" key="1">
    <source>
        <dbReference type="SAM" id="Phobius"/>
    </source>
</evidence>
<keyword evidence="1" id="KW-0472">Membrane</keyword>
<keyword evidence="1" id="KW-1133">Transmembrane helix</keyword>
<feature type="transmembrane region" description="Helical" evidence="1">
    <location>
        <begin position="6"/>
        <end position="24"/>
    </location>
</feature>
<gene>
    <name evidence="3" type="ORF">RHIZ70_1457</name>
</gene>
<evidence type="ECO:0000313" key="3">
    <source>
        <dbReference type="EMBL" id="SSC65749.1"/>
    </source>
</evidence>
<protein>
    <recommendedName>
        <fullName evidence="2">SAF domain-containing protein</fullName>
    </recommendedName>
</protein>
<dbReference type="InterPro" id="IPR013974">
    <property type="entry name" value="SAF"/>
</dbReference>
<keyword evidence="1" id="KW-0812">Transmembrane</keyword>
<dbReference type="SMART" id="SM00858">
    <property type="entry name" value="SAF"/>
    <property type="match status" value="1"/>
</dbReference>
<dbReference type="InterPro" id="IPR031571">
    <property type="entry name" value="RcpC_dom"/>
</dbReference>
<dbReference type="NCBIfam" id="TIGR03177">
    <property type="entry name" value="pilus_cpaB"/>
    <property type="match status" value="1"/>
</dbReference>
<dbReference type="InterPro" id="IPR017592">
    <property type="entry name" value="Pilus_assmbl_Flp-typ_CpaB"/>
</dbReference>
<keyword evidence="4" id="KW-1185">Reference proteome</keyword>
<dbReference type="Pfam" id="PF08666">
    <property type="entry name" value="SAF"/>
    <property type="match status" value="1"/>
</dbReference>